<feature type="coiled-coil region" evidence="1">
    <location>
        <begin position="245"/>
        <end position="293"/>
    </location>
</feature>
<dbReference type="EMBL" id="JAPFFF010000002">
    <property type="protein sequence ID" value="KAK8897714.1"/>
    <property type="molecule type" value="Genomic_DNA"/>
</dbReference>
<dbReference type="SMART" id="SM00173">
    <property type="entry name" value="RAS"/>
    <property type="match status" value="1"/>
</dbReference>
<dbReference type="SMART" id="SM00174">
    <property type="entry name" value="RHO"/>
    <property type="match status" value="1"/>
</dbReference>
<feature type="compositionally biased region" description="Basic and acidic residues" evidence="2">
    <location>
        <begin position="346"/>
        <end position="357"/>
    </location>
</feature>
<evidence type="ECO:0000256" key="2">
    <source>
        <dbReference type="SAM" id="MobiDB-lite"/>
    </source>
</evidence>
<feature type="compositionally biased region" description="Basic residues" evidence="2">
    <location>
        <begin position="375"/>
        <end position="384"/>
    </location>
</feature>
<dbReference type="PRINTS" id="PR00449">
    <property type="entry name" value="RASTRNSFRMNG"/>
</dbReference>
<dbReference type="InterPro" id="IPR001806">
    <property type="entry name" value="Small_GTPase"/>
</dbReference>
<evidence type="ECO:0000313" key="5">
    <source>
        <dbReference type="Proteomes" id="UP001470230"/>
    </source>
</evidence>
<evidence type="ECO:0000256" key="1">
    <source>
        <dbReference type="SAM" id="Coils"/>
    </source>
</evidence>
<dbReference type="SUPFAM" id="SSF56112">
    <property type="entry name" value="Protein kinase-like (PK-like)"/>
    <property type="match status" value="1"/>
</dbReference>
<dbReference type="Pfam" id="PF00069">
    <property type="entry name" value="Pkinase"/>
    <property type="match status" value="1"/>
</dbReference>
<name>A0ABR2L2Y1_9EUKA</name>
<protein>
    <recommendedName>
        <fullName evidence="3">Protein kinase domain-containing protein</fullName>
    </recommendedName>
</protein>
<keyword evidence="1" id="KW-0175">Coiled coil</keyword>
<dbReference type="PANTHER" id="PTHR23257:SF706">
    <property type="entry name" value="PROTO-ONCOGENE SERINE_THREONINE-PROTEIN KINASE MOS"/>
    <property type="match status" value="1"/>
</dbReference>
<dbReference type="InterPro" id="IPR011009">
    <property type="entry name" value="Kinase-like_dom_sf"/>
</dbReference>
<comment type="caution">
    <text evidence="4">The sequence shown here is derived from an EMBL/GenBank/DDBJ whole genome shotgun (WGS) entry which is preliminary data.</text>
</comment>
<feature type="domain" description="Protein kinase" evidence="3">
    <location>
        <begin position="307"/>
        <end position="652"/>
    </location>
</feature>
<organism evidence="4 5">
    <name type="scientific">Tritrichomonas musculus</name>
    <dbReference type="NCBI Taxonomy" id="1915356"/>
    <lineage>
        <taxon>Eukaryota</taxon>
        <taxon>Metamonada</taxon>
        <taxon>Parabasalia</taxon>
        <taxon>Tritrichomonadida</taxon>
        <taxon>Tritrichomonadidae</taxon>
        <taxon>Tritrichomonas</taxon>
    </lineage>
</organism>
<accession>A0ABR2L2Y1</accession>
<gene>
    <name evidence="4" type="ORF">M9Y10_015679</name>
</gene>
<dbReference type="Gene3D" id="3.40.50.300">
    <property type="entry name" value="P-loop containing nucleotide triphosphate hydrolases"/>
    <property type="match status" value="1"/>
</dbReference>
<dbReference type="Pfam" id="PF00071">
    <property type="entry name" value="Ras"/>
    <property type="match status" value="1"/>
</dbReference>
<dbReference type="SMART" id="SM00175">
    <property type="entry name" value="RAB"/>
    <property type="match status" value="1"/>
</dbReference>
<dbReference type="PANTHER" id="PTHR23257">
    <property type="entry name" value="SERINE-THREONINE PROTEIN KINASE"/>
    <property type="match status" value="1"/>
</dbReference>
<dbReference type="InterPro" id="IPR027417">
    <property type="entry name" value="P-loop_NTPase"/>
</dbReference>
<sequence length="668" mass="76180">MIQLKIGLFGGNGSGKSEISLRYLKGEFSEDYIPSIEDCFTKNINIDGENVEISIIDTAGQDGFTELRYSYYKQIQGMILVFDISDPQSIEEIKSIYYDADCEENEIVCAIAANKGYLREEGRTDLVPVDMYKKIEKELNCKVFETNTKTGKNINEIFEYIIRKKIQPKASKEQKEQLNKKGPVFLKNNVQKSSSDLLPKRSVSFFSNKSKNIKDVSKISSNKSQPNASGECFSSPMGAEIKSILQSRTKQLQTVTEEKKQLEKKLKEKETELARALEKIRLLEERVSDFANSKIIRVFNPEELEQLKKVKEIGRDASGEVIKVARKQIMAMFIFNNRYSENSEKDDYILSDDDQKPQKKGKRRKSDLEEDGKKDKKKSKRKDRNKSDLSDSADDQDDNSKNVRKRSQSSNVGSISKLLTKVDEDEVSESKNEVDFEKLKEILHNYESLNQVSHPNIACAFGVCFGDANHSPSILLEYFSNNLAKVVKKLTNEERISIIYEISSALKEAHFLNVIHMHLNPDNIFVDANMHAKLTEFGFTSLFKFDSPKSIMIKFPSSYKFFAPELFQCSEKVDEKVDVFSFGVVVYYILTNGELPKIDGFEEKCVKLDHSAFPDSINPAAKKLIISCCLNNYENRPSFENIVETIKNNLCLIDGVDTSLLRNQLQLD</sequence>
<dbReference type="PROSITE" id="PS51419">
    <property type="entry name" value="RAB"/>
    <property type="match status" value="1"/>
</dbReference>
<feature type="region of interest" description="Disordered" evidence="2">
    <location>
        <begin position="346"/>
        <end position="412"/>
    </location>
</feature>
<dbReference type="NCBIfam" id="TIGR00231">
    <property type="entry name" value="small_GTP"/>
    <property type="match status" value="1"/>
</dbReference>
<dbReference type="PROSITE" id="PS50011">
    <property type="entry name" value="PROTEIN_KINASE_DOM"/>
    <property type="match status" value="1"/>
</dbReference>
<dbReference type="Proteomes" id="UP001470230">
    <property type="component" value="Unassembled WGS sequence"/>
</dbReference>
<dbReference type="InterPro" id="IPR050167">
    <property type="entry name" value="Ser_Thr_protein_kinase"/>
</dbReference>
<evidence type="ECO:0000259" key="3">
    <source>
        <dbReference type="PROSITE" id="PS50011"/>
    </source>
</evidence>
<dbReference type="PROSITE" id="PS51421">
    <property type="entry name" value="RAS"/>
    <property type="match status" value="1"/>
</dbReference>
<reference evidence="4 5" key="1">
    <citation type="submission" date="2024-04" db="EMBL/GenBank/DDBJ databases">
        <title>Tritrichomonas musculus Genome.</title>
        <authorList>
            <person name="Alves-Ferreira E."/>
            <person name="Grigg M."/>
            <person name="Lorenzi H."/>
            <person name="Galac M."/>
        </authorList>
    </citation>
    <scope>NUCLEOTIDE SEQUENCE [LARGE SCALE GENOMIC DNA]</scope>
    <source>
        <strain evidence="4 5">EAF2021</strain>
    </source>
</reference>
<keyword evidence="5" id="KW-1185">Reference proteome</keyword>
<evidence type="ECO:0000313" key="4">
    <source>
        <dbReference type="EMBL" id="KAK8897714.1"/>
    </source>
</evidence>
<dbReference type="InterPro" id="IPR005225">
    <property type="entry name" value="Small_GTP-bd"/>
</dbReference>
<dbReference type="Gene3D" id="1.10.510.10">
    <property type="entry name" value="Transferase(Phosphotransferase) domain 1"/>
    <property type="match status" value="1"/>
</dbReference>
<dbReference type="InterPro" id="IPR000719">
    <property type="entry name" value="Prot_kinase_dom"/>
</dbReference>
<proteinExistence type="predicted"/>
<dbReference type="SUPFAM" id="SSF52540">
    <property type="entry name" value="P-loop containing nucleoside triphosphate hydrolases"/>
    <property type="match status" value="1"/>
</dbReference>